<gene>
    <name evidence="1" type="ordered locus">Pogu_1866</name>
</gene>
<protein>
    <submittedName>
        <fullName evidence="1">Uncharacterized protein</fullName>
    </submittedName>
</protein>
<proteinExistence type="predicted"/>
<evidence type="ECO:0000313" key="1">
    <source>
        <dbReference type="EMBL" id="AFA39893.1"/>
    </source>
</evidence>
<dbReference type="AlphaFoldDB" id="H6QAX0"/>
<dbReference type="Proteomes" id="UP000009062">
    <property type="component" value="Chromosome"/>
</dbReference>
<organism evidence="1 2">
    <name type="scientific">Pyrobaculum oguniense (strain DSM 13380 / JCM 10595 / TE7)</name>
    <dbReference type="NCBI Taxonomy" id="698757"/>
    <lineage>
        <taxon>Archaea</taxon>
        <taxon>Thermoproteota</taxon>
        <taxon>Thermoprotei</taxon>
        <taxon>Thermoproteales</taxon>
        <taxon>Thermoproteaceae</taxon>
        <taxon>Pyrobaculum</taxon>
    </lineage>
</organism>
<reference evidence="1 2" key="1">
    <citation type="journal article" date="2012" name="Stand. Genomic Sci.">
        <title>Complete genome sequence of Pyrobaculum oguniense.</title>
        <authorList>
            <person name="Bernick D.L."/>
            <person name="Karplus K."/>
            <person name="Lui L.M."/>
            <person name="Coker J.K."/>
            <person name="Murphy J.N."/>
            <person name="Chan P.P."/>
            <person name="Cozen A.E."/>
            <person name="Lowe T.M."/>
        </authorList>
    </citation>
    <scope>NUCLEOTIDE SEQUENCE [LARGE SCALE GENOMIC DNA]</scope>
    <source>
        <strain evidence="1 2">TE7</strain>
    </source>
</reference>
<keyword evidence="2" id="KW-1185">Reference proteome</keyword>
<dbReference type="STRING" id="698757.Pogu_1866"/>
<dbReference type="KEGG" id="pog:Pogu_1866"/>
<name>H6QAX0_PYROT</name>
<dbReference type="EMBL" id="CP003316">
    <property type="protein sequence ID" value="AFA39893.1"/>
    <property type="molecule type" value="Genomic_DNA"/>
</dbReference>
<evidence type="ECO:0000313" key="2">
    <source>
        <dbReference type="Proteomes" id="UP000009062"/>
    </source>
</evidence>
<sequence length="76" mass="8371">MLQIGDYYAVLELGSEAGVEAAYWEYAIRGLAQAKLLTTHYALTEPPDGITVRGRRYSCIALLPSHRISAISLEES</sequence>
<dbReference type="HOGENOM" id="CLU_2646071_0_0_2"/>
<accession>H6QAX0</accession>